<dbReference type="GO" id="GO:0015628">
    <property type="term" value="P:protein secretion by the type II secretion system"/>
    <property type="evidence" value="ECO:0007669"/>
    <property type="project" value="TreeGrafter"/>
</dbReference>
<protein>
    <recommendedName>
        <fullName evidence="3">Helix-hairpin-helix DNA-binding motif class 1 domain-containing protein</fullName>
    </recommendedName>
</protein>
<evidence type="ECO:0000313" key="4">
    <source>
        <dbReference type="EMBL" id="OOV84445.1"/>
    </source>
</evidence>
<dbReference type="GO" id="GO:0006281">
    <property type="term" value="P:DNA repair"/>
    <property type="evidence" value="ECO:0007669"/>
    <property type="project" value="InterPro"/>
</dbReference>
<dbReference type="PANTHER" id="PTHR21180">
    <property type="entry name" value="ENDONUCLEASE/EXONUCLEASE/PHOSPHATASE FAMILY DOMAIN-CONTAINING PROTEIN 1"/>
    <property type="match status" value="1"/>
</dbReference>
<dbReference type="InterPro" id="IPR010994">
    <property type="entry name" value="RuvA_2-like"/>
</dbReference>
<comment type="caution">
    <text evidence="4">The sequence shown here is derived from an EMBL/GenBank/DDBJ whole genome shotgun (WGS) entry which is preliminary data.</text>
</comment>
<dbReference type="GO" id="GO:0015627">
    <property type="term" value="C:type II protein secretion system complex"/>
    <property type="evidence" value="ECO:0007669"/>
    <property type="project" value="TreeGrafter"/>
</dbReference>
<dbReference type="NCBIfam" id="TIGR00426">
    <property type="entry name" value="competence protein ComEA helix-hairpin-helix repeat region"/>
    <property type="match status" value="1"/>
</dbReference>
<dbReference type="Proteomes" id="UP000191160">
    <property type="component" value="Unassembled WGS sequence"/>
</dbReference>
<dbReference type="PANTHER" id="PTHR21180:SF32">
    <property type="entry name" value="ENDONUCLEASE_EXONUCLEASE_PHOSPHATASE FAMILY DOMAIN-CONTAINING PROTEIN 1"/>
    <property type="match status" value="1"/>
</dbReference>
<feature type="compositionally biased region" description="Polar residues" evidence="1">
    <location>
        <begin position="71"/>
        <end position="85"/>
    </location>
</feature>
<evidence type="ECO:0000259" key="3">
    <source>
        <dbReference type="SMART" id="SM00278"/>
    </source>
</evidence>
<organism evidence="4 5">
    <name type="scientific">Acinetobacter amyesii</name>
    <dbReference type="NCBI Taxonomy" id="2942470"/>
    <lineage>
        <taxon>Bacteria</taxon>
        <taxon>Pseudomonadati</taxon>
        <taxon>Pseudomonadota</taxon>
        <taxon>Gammaproteobacteria</taxon>
        <taxon>Moraxellales</taxon>
        <taxon>Moraxellaceae</taxon>
        <taxon>Acinetobacter</taxon>
    </lineage>
</organism>
<dbReference type="AlphaFoldDB" id="A0A1T1H3V3"/>
<feature type="chain" id="PRO_5010561445" description="Helix-hairpin-helix DNA-binding motif class 1 domain-containing protein" evidence="2">
    <location>
        <begin position="28"/>
        <end position="143"/>
    </location>
</feature>
<keyword evidence="5" id="KW-1185">Reference proteome</keyword>
<feature type="region of interest" description="Disordered" evidence="1">
    <location>
        <begin position="44"/>
        <end position="85"/>
    </location>
</feature>
<dbReference type="SUPFAM" id="SSF47781">
    <property type="entry name" value="RuvA domain 2-like"/>
    <property type="match status" value="1"/>
</dbReference>
<dbReference type="Gene3D" id="1.10.150.280">
    <property type="entry name" value="AF1531-like domain"/>
    <property type="match status" value="1"/>
</dbReference>
<dbReference type="EMBL" id="MVKX01000003">
    <property type="protein sequence ID" value="OOV84445.1"/>
    <property type="molecule type" value="Genomic_DNA"/>
</dbReference>
<dbReference type="InterPro" id="IPR004509">
    <property type="entry name" value="Competence_ComEA_HhH"/>
</dbReference>
<sequence length="143" mass="15831">MYHTLKNKCFTQLLILVLSLMADLTFAQSPSGYAEWKAMQQAQDQQLKKQSEASKSKSATAPSNANYYLSRPSTQQNSRSDQVHLNTASVDELQTLHGIGQKKAEAIVQYRKSNGLFKSIDDIQQVKGIGPALFAKNKAKLAL</sequence>
<feature type="domain" description="Helix-hairpin-helix DNA-binding motif class 1" evidence="3">
    <location>
        <begin position="91"/>
        <end position="110"/>
    </location>
</feature>
<dbReference type="InterPro" id="IPR051675">
    <property type="entry name" value="Endo/Exo/Phosphatase_dom_1"/>
</dbReference>
<feature type="signal peptide" evidence="2">
    <location>
        <begin position="1"/>
        <end position="27"/>
    </location>
</feature>
<name>A0A1T1H3V3_9GAMM</name>
<accession>A0A1T1H3V3</accession>
<reference evidence="4 5" key="1">
    <citation type="submission" date="2017-02" db="EMBL/GenBank/DDBJ databases">
        <title>Acinetobacter sp. ANC 4945, whole genome shotgun sequencing project.</title>
        <authorList>
            <person name="Radolfova-Krizova L."/>
            <person name="Al Atrouni A."/>
            <person name="Nemec A."/>
        </authorList>
    </citation>
    <scope>NUCLEOTIDE SEQUENCE [LARGE SCALE GENOMIC DNA]</scope>
    <source>
        <strain evidence="4 5">ANC 4945</strain>
    </source>
</reference>
<evidence type="ECO:0000313" key="5">
    <source>
        <dbReference type="Proteomes" id="UP000191160"/>
    </source>
</evidence>
<dbReference type="InterPro" id="IPR003583">
    <property type="entry name" value="Hlx-hairpin-Hlx_DNA-bd_motif"/>
</dbReference>
<feature type="compositionally biased region" description="Low complexity" evidence="1">
    <location>
        <begin position="56"/>
        <end position="65"/>
    </location>
</feature>
<dbReference type="Pfam" id="PF12836">
    <property type="entry name" value="HHH_3"/>
    <property type="match status" value="1"/>
</dbReference>
<feature type="domain" description="Helix-hairpin-helix DNA-binding motif class 1" evidence="3">
    <location>
        <begin position="121"/>
        <end position="140"/>
    </location>
</feature>
<proteinExistence type="predicted"/>
<evidence type="ECO:0000256" key="1">
    <source>
        <dbReference type="SAM" id="MobiDB-lite"/>
    </source>
</evidence>
<evidence type="ECO:0000256" key="2">
    <source>
        <dbReference type="SAM" id="SignalP"/>
    </source>
</evidence>
<gene>
    <name evidence="4" type="ORF">B1202_05605</name>
</gene>
<keyword evidence="2" id="KW-0732">Signal</keyword>
<dbReference type="GO" id="GO:0003677">
    <property type="term" value="F:DNA binding"/>
    <property type="evidence" value="ECO:0007669"/>
    <property type="project" value="InterPro"/>
</dbReference>
<dbReference type="SMART" id="SM00278">
    <property type="entry name" value="HhH1"/>
    <property type="match status" value="2"/>
</dbReference>
<feature type="compositionally biased region" description="Basic and acidic residues" evidence="1">
    <location>
        <begin position="46"/>
        <end position="55"/>
    </location>
</feature>